<dbReference type="EMBL" id="CP003911">
    <property type="protein sequence ID" value="AGU47178.1"/>
    <property type="molecule type" value="Genomic_DNA"/>
</dbReference>
<gene>
    <name evidence="2" type="ORF">VAPA_1c00470</name>
</gene>
<dbReference type="PANTHER" id="PTHR13696">
    <property type="entry name" value="P-LOOP CONTAINING NUCLEOSIDE TRIPHOSPHATE HYDROLASE"/>
    <property type="match status" value="1"/>
</dbReference>
<dbReference type="OrthoDB" id="9815116at2"/>
<dbReference type="InterPro" id="IPR050678">
    <property type="entry name" value="DNA_Partitioning_ATPase"/>
</dbReference>
<dbReference type="Pfam" id="PF13614">
    <property type="entry name" value="AAA_31"/>
    <property type="match status" value="1"/>
</dbReference>
<dbReference type="HOGENOM" id="CLU_037612_1_4_4"/>
<dbReference type="PANTHER" id="PTHR13696:SF52">
    <property type="entry name" value="PARA FAMILY PROTEIN CT_582"/>
    <property type="match status" value="1"/>
</dbReference>
<accession>T1X3L4</accession>
<dbReference type="SUPFAM" id="SSF52540">
    <property type="entry name" value="P-loop containing nucleoside triphosphate hydrolases"/>
    <property type="match status" value="1"/>
</dbReference>
<feature type="domain" description="AAA" evidence="1">
    <location>
        <begin position="3"/>
        <end position="183"/>
    </location>
</feature>
<dbReference type="FunFam" id="3.40.50.300:FF:000285">
    <property type="entry name" value="Sporulation initiation inhibitor Soj"/>
    <property type="match status" value="1"/>
</dbReference>
<dbReference type="AlphaFoldDB" id="T1X3L4"/>
<dbReference type="KEGG" id="vpd:VAPA_1c00470"/>
<organism evidence="2 3">
    <name type="scientific">Variovorax paradoxus B4</name>
    <dbReference type="NCBI Taxonomy" id="1246301"/>
    <lineage>
        <taxon>Bacteria</taxon>
        <taxon>Pseudomonadati</taxon>
        <taxon>Pseudomonadota</taxon>
        <taxon>Betaproteobacteria</taxon>
        <taxon>Burkholderiales</taxon>
        <taxon>Comamonadaceae</taxon>
        <taxon>Variovorax</taxon>
    </lineage>
</organism>
<dbReference type="RefSeq" id="WP_021004752.1">
    <property type="nucleotide sequence ID" value="NC_022247.1"/>
</dbReference>
<dbReference type="InterPro" id="IPR027417">
    <property type="entry name" value="P-loop_NTPase"/>
</dbReference>
<sequence>MAKIFCIANQKGGVGKTTTTVNLAAGLAKVGQRVLMIDLDPQGNATMGSGIDKRQLELTVYDVLLESASVAEARVKADKLVEGGCGYDVLGANRELAGAEVEMVALDRREKRLRTALAAVGAEYDFVLIDCPPSLSLLTLNGLCAAHGVIVPMQCEYFALEGLTDLVNTIKQVHANLNKNLQIIGLLRVMFDPRITLQQQVSEQLKSHFGDKVFDTVIPRNVRLAEAPSYGLPGVVFDPAARGSQAFIAFARELVEKLPPASAFAAGAVAPPIASVAPGAPNLAIPEDVLAPAAAPDSTSEKSL</sequence>
<dbReference type="Proteomes" id="UP000016223">
    <property type="component" value="Chromosome 1"/>
</dbReference>
<evidence type="ECO:0000259" key="1">
    <source>
        <dbReference type="Pfam" id="PF13614"/>
    </source>
</evidence>
<dbReference type="InterPro" id="IPR025669">
    <property type="entry name" value="AAA_dom"/>
</dbReference>
<protein>
    <submittedName>
        <fullName evidence="2">Putative cobyrinic acid ac-diamide synthase</fullName>
    </submittedName>
</protein>
<evidence type="ECO:0000313" key="2">
    <source>
        <dbReference type="EMBL" id="AGU47178.1"/>
    </source>
</evidence>
<evidence type="ECO:0000313" key="3">
    <source>
        <dbReference type="Proteomes" id="UP000016223"/>
    </source>
</evidence>
<dbReference type="Gene3D" id="3.40.50.300">
    <property type="entry name" value="P-loop containing nucleotide triphosphate hydrolases"/>
    <property type="match status" value="1"/>
</dbReference>
<reference evidence="2 3" key="1">
    <citation type="submission" date="2012-10" db="EMBL/GenBank/DDBJ databases">
        <title>Genome sequence of Variovorax paradoxus B4.</title>
        <authorList>
            <person name="Schuldes J."/>
            <person name="Brandt U."/>
            <person name="Hiessl S."/>
            <person name="Wuebbeler J.H."/>
            <person name="Thuermer A."/>
            <person name="Steinbuechel A."/>
            <person name="Daniel R."/>
        </authorList>
    </citation>
    <scope>NUCLEOTIDE SEQUENCE [LARGE SCALE GENOMIC DNA]</scope>
    <source>
        <strain evidence="2 3">B4</strain>
    </source>
</reference>
<proteinExistence type="predicted"/>
<dbReference type="CDD" id="cd02042">
    <property type="entry name" value="ParAB_family"/>
    <property type="match status" value="1"/>
</dbReference>
<dbReference type="PATRIC" id="fig|1246301.3.peg.48"/>
<name>T1X3L4_VARPD</name>